<proteinExistence type="predicted"/>
<dbReference type="Proteomes" id="UP001596297">
    <property type="component" value="Unassembled WGS sequence"/>
</dbReference>
<organism evidence="2 3">
    <name type="scientific">Deinococcus lacus</name>
    <dbReference type="NCBI Taxonomy" id="392561"/>
    <lineage>
        <taxon>Bacteria</taxon>
        <taxon>Thermotogati</taxon>
        <taxon>Deinococcota</taxon>
        <taxon>Deinococci</taxon>
        <taxon>Deinococcales</taxon>
        <taxon>Deinococcaceae</taxon>
        <taxon>Deinococcus</taxon>
    </lineage>
</organism>
<name>A0ABW1YE46_9DEIO</name>
<reference evidence="3" key="1">
    <citation type="journal article" date="2019" name="Int. J. Syst. Evol. Microbiol.">
        <title>The Global Catalogue of Microorganisms (GCM) 10K type strain sequencing project: providing services to taxonomists for standard genome sequencing and annotation.</title>
        <authorList>
            <consortium name="The Broad Institute Genomics Platform"/>
            <consortium name="The Broad Institute Genome Sequencing Center for Infectious Disease"/>
            <person name="Wu L."/>
            <person name="Ma J."/>
        </authorList>
    </citation>
    <scope>NUCLEOTIDE SEQUENCE [LARGE SCALE GENOMIC DNA]</scope>
    <source>
        <strain evidence="3">CGMCC 1.15772</strain>
    </source>
</reference>
<keyword evidence="3" id="KW-1185">Reference proteome</keyword>
<dbReference type="RefSeq" id="WP_380082704.1">
    <property type="nucleotide sequence ID" value="NZ_JBHSWD010000001.1"/>
</dbReference>
<evidence type="ECO:0000313" key="3">
    <source>
        <dbReference type="Proteomes" id="UP001596297"/>
    </source>
</evidence>
<feature type="compositionally biased region" description="Pro residues" evidence="1">
    <location>
        <begin position="12"/>
        <end position="21"/>
    </location>
</feature>
<evidence type="ECO:0000256" key="1">
    <source>
        <dbReference type="SAM" id="MobiDB-lite"/>
    </source>
</evidence>
<dbReference type="EMBL" id="JBHSWD010000001">
    <property type="protein sequence ID" value="MFC6591698.1"/>
    <property type="molecule type" value="Genomic_DNA"/>
</dbReference>
<sequence length="378" mass="40523">MTPAKIIKFPTPQAPGTPPPEKASFTRLDNATDLAALYGLPNALLKPALCLLEHRNMRPLHWGEVATTISRGATQTREALRRLAELGHAVTEGDAWAWAGSTAARKLARKSVRKPGRKPENLHPEKTVWVGVSFALKEVKEGKKENNNFWTGIPAQAGGFAVGVGGISHEEKTQRGQANQAALAAEGTGNAPPSQEKTAHCNGENSNVTDLEKVPPAAAPAKTDAADPIRAAHAALEAAGLGDVWADWFASNPALSRNRVALHAQLTQFADWVAAGLGEDLKEHTLDIVSAGTFSHPFNALKARMERAKAVQDAQTRNAAELGLAYGQPQCQPGERRRDIDGRVWTVETVEYGTVIFEEIGAPQGLPDRLVALWAVVQ</sequence>
<comment type="caution">
    <text evidence="2">The sequence shown here is derived from an EMBL/GenBank/DDBJ whole genome shotgun (WGS) entry which is preliminary data.</text>
</comment>
<gene>
    <name evidence="2" type="ORF">ACFP81_06510</name>
</gene>
<accession>A0ABW1YE46</accession>
<feature type="region of interest" description="Disordered" evidence="1">
    <location>
        <begin position="1"/>
        <end position="22"/>
    </location>
</feature>
<feature type="region of interest" description="Disordered" evidence="1">
    <location>
        <begin position="181"/>
        <end position="210"/>
    </location>
</feature>
<protein>
    <submittedName>
        <fullName evidence="2">Uncharacterized protein</fullName>
    </submittedName>
</protein>
<evidence type="ECO:0000313" key="2">
    <source>
        <dbReference type="EMBL" id="MFC6591698.1"/>
    </source>
</evidence>